<dbReference type="RefSeq" id="WP_041956261.1">
    <property type="nucleotide sequence ID" value="NZ_JAOQNC010000001.1"/>
</dbReference>
<dbReference type="EMBL" id="JRPN01000015">
    <property type="protein sequence ID" value="KGT78176.1"/>
    <property type="molecule type" value="Genomic_DNA"/>
</dbReference>
<keyword evidence="2" id="KW-1133">Transmembrane helix</keyword>
<dbReference type="Pfam" id="PF16868">
    <property type="entry name" value="NMT1_3"/>
    <property type="match status" value="1"/>
</dbReference>
<dbReference type="Gene3D" id="3.40.190.10">
    <property type="entry name" value="Periplasmic binding protein-like II"/>
    <property type="match status" value="2"/>
</dbReference>
<dbReference type="PANTHER" id="PTHR42941">
    <property type="entry name" value="SLL1037 PROTEIN"/>
    <property type="match status" value="1"/>
</dbReference>
<keyword evidence="2" id="KW-0472">Membrane</keyword>
<evidence type="ECO:0000313" key="3">
    <source>
        <dbReference type="EMBL" id="KGT78176.1"/>
    </source>
</evidence>
<name>A0A0A3XYE3_BRAJP</name>
<reference evidence="3 4" key="1">
    <citation type="submission" date="2014-09" db="EMBL/GenBank/DDBJ databases">
        <title>Draft genome of Bradyrhizobium japonicum Is-34.</title>
        <authorList>
            <person name="Tsurumaru H."/>
            <person name="Yamakawa T."/>
            <person name="Hashimoto S."/>
            <person name="Okizaki K."/>
            <person name="Kanesaki Y."/>
            <person name="Yoshikawa H."/>
            <person name="Yajima S."/>
        </authorList>
    </citation>
    <scope>NUCLEOTIDE SEQUENCE [LARGE SCALE GENOMIC DNA]</scope>
    <source>
        <strain evidence="3 4">Is-34</strain>
    </source>
</reference>
<sequence length="481" mass="51769">MSTEGPTSSPTEPPPRRPKVIKTNQQQVLLYVVLTLLLSLATVWGGRAMLHNSETLTFAVGPPNSDEALFAAKLATLLKNNASRFRIKIVNNADNAKALAQFDRKQADLAVLRTDTKVPLRARTLAILEHDLVLLLGPGNKKIKSLAELKKKKVAVVAENESSLAFVRSILDIPDGPDAAKIQMAPQGATLDKLFAPASGFGAVIAIVHASRAVRDKAYEQVARRGGFTLNAIDEAKALARRIPGISSETLTAGTLSASPEIPDDDLDTIGLEWLLVAQSRMSAGTAGELARVVYENKSALGLDNGFASRIEPASVEKDAYVMAHQGAADYINDDTKSFMDKYSDLMYLGAAALSVIGSIFAAIYAKITRIAPEKAGELSTAVLDVGERIEHAHSLDQLECLQDELEGILRGAVIGLRDGTISTDGLDTFKLGYEFVRDEIGMRRDYLKRHCGEADKIAQDTAPPQQDESKIVVVKTAQSA</sequence>
<dbReference type="PANTHER" id="PTHR42941:SF1">
    <property type="entry name" value="SLL1037 PROTEIN"/>
    <property type="match status" value="1"/>
</dbReference>
<dbReference type="Proteomes" id="UP000030377">
    <property type="component" value="Unassembled WGS sequence"/>
</dbReference>
<comment type="caution">
    <text evidence="3">The sequence shown here is derived from an EMBL/GenBank/DDBJ whole genome shotgun (WGS) entry which is preliminary data.</text>
</comment>
<dbReference type="InterPro" id="IPR011852">
    <property type="entry name" value="TRAP_TAXI"/>
</dbReference>
<feature type="region of interest" description="Disordered" evidence="1">
    <location>
        <begin position="460"/>
        <end position="481"/>
    </location>
</feature>
<accession>A0A0A3XYE3</accession>
<feature type="transmembrane region" description="Helical" evidence="2">
    <location>
        <begin position="346"/>
        <end position="366"/>
    </location>
</feature>
<dbReference type="eggNOG" id="COG2358">
    <property type="taxonomic scope" value="Bacteria"/>
</dbReference>
<protein>
    <submittedName>
        <fullName evidence="3">C4-dicarboxylate ABC transporter substrate-binding protein</fullName>
    </submittedName>
</protein>
<dbReference type="SUPFAM" id="SSF53850">
    <property type="entry name" value="Periplasmic binding protein-like II"/>
    <property type="match status" value="1"/>
</dbReference>
<feature type="transmembrane region" description="Helical" evidence="2">
    <location>
        <begin position="28"/>
        <end position="46"/>
    </location>
</feature>
<evidence type="ECO:0000313" key="4">
    <source>
        <dbReference type="Proteomes" id="UP000030377"/>
    </source>
</evidence>
<keyword evidence="2" id="KW-0812">Transmembrane</keyword>
<organism evidence="3 4">
    <name type="scientific">Bradyrhizobium japonicum</name>
    <dbReference type="NCBI Taxonomy" id="375"/>
    <lineage>
        <taxon>Bacteria</taxon>
        <taxon>Pseudomonadati</taxon>
        <taxon>Pseudomonadota</taxon>
        <taxon>Alphaproteobacteria</taxon>
        <taxon>Hyphomicrobiales</taxon>
        <taxon>Nitrobacteraceae</taxon>
        <taxon>Bradyrhizobium</taxon>
    </lineage>
</organism>
<proteinExistence type="predicted"/>
<dbReference type="AlphaFoldDB" id="A0A0A3XYE3"/>
<evidence type="ECO:0000256" key="2">
    <source>
        <dbReference type="SAM" id="Phobius"/>
    </source>
</evidence>
<gene>
    <name evidence="3" type="ORF">MA20_18765</name>
</gene>
<evidence type="ECO:0000256" key="1">
    <source>
        <dbReference type="SAM" id="MobiDB-lite"/>
    </source>
</evidence>